<dbReference type="AlphaFoldDB" id="A0A2I0AIV7"/>
<accession>A0A2I0AIV7</accession>
<dbReference type="EMBL" id="KZ451979">
    <property type="protein sequence ID" value="PKA55504.1"/>
    <property type="molecule type" value="Genomic_DNA"/>
</dbReference>
<proteinExistence type="predicted"/>
<name>A0A2I0AIV7_9ASPA</name>
<reference evidence="2 3" key="1">
    <citation type="journal article" date="2017" name="Nature">
        <title>The Apostasia genome and the evolution of orchids.</title>
        <authorList>
            <person name="Zhang G.Q."/>
            <person name="Liu K.W."/>
            <person name="Li Z."/>
            <person name="Lohaus R."/>
            <person name="Hsiao Y.Y."/>
            <person name="Niu S.C."/>
            <person name="Wang J.Y."/>
            <person name="Lin Y.C."/>
            <person name="Xu Q."/>
            <person name="Chen L.J."/>
            <person name="Yoshida K."/>
            <person name="Fujiwara S."/>
            <person name="Wang Z.W."/>
            <person name="Zhang Y.Q."/>
            <person name="Mitsuda N."/>
            <person name="Wang M."/>
            <person name="Liu G.H."/>
            <person name="Pecoraro L."/>
            <person name="Huang H.X."/>
            <person name="Xiao X.J."/>
            <person name="Lin M."/>
            <person name="Wu X.Y."/>
            <person name="Wu W.L."/>
            <person name="Chen Y.Y."/>
            <person name="Chang S.B."/>
            <person name="Sakamoto S."/>
            <person name="Ohme-Takagi M."/>
            <person name="Yagi M."/>
            <person name="Zeng S.J."/>
            <person name="Shen C.Y."/>
            <person name="Yeh C.M."/>
            <person name="Luo Y.B."/>
            <person name="Tsai W.C."/>
            <person name="Van de Peer Y."/>
            <person name="Liu Z.J."/>
        </authorList>
    </citation>
    <scope>NUCLEOTIDE SEQUENCE [LARGE SCALE GENOMIC DNA]</scope>
    <source>
        <strain evidence="3">cv. Shenzhen</strain>
        <tissue evidence="2">Stem</tissue>
    </source>
</reference>
<dbReference type="Proteomes" id="UP000236161">
    <property type="component" value="Unassembled WGS sequence"/>
</dbReference>
<dbReference type="InterPro" id="IPR001810">
    <property type="entry name" value="F-box_dom"/>
</dbReference>
<dbReference type="PANTHER" id="PTHR13382:SF22">
    <property type="entry name" value="F-BOX PROTEIN SKIP14"/>
    <property type="match status" value="1"/>
</dbReference>
<protein>
    <submittedName>
        <fullName evidence="2">F-box protein SKIP14</fullName>
    </submittedName>
</protein>
<dbReference type="Gene3D" id="3.80.10.10">
    <property type="entry name" value="Ribonuclease Inhibitor"/>
    <property type="match status" value="1"/>
</dbReference>
<organism evidence="2 3">
    <name type="scientific">Apostasia shenzhenica</name>
    <dbReference type="NCBI Taxonomy" id="1088818"/>
    <lineage>
        <taxon>Eukaryota</taxon>
        <taxon>Viridiplantae</taxon>
        <taxon>Streptophyta</taxon>
        <taxon>Embryophyta</taxon>
        <taxon>Tracheophyta</taxon>
        <taxon>Spermatophyta</taxon>
        <taxon>Magnoliopsida</taxon>
        <taxon>Liliopsida</taxon>
        <taxon>Asparagales</taxon>
        <taxon>Orchidaceae</taxon>
        <taxon>Apostasioideae</taxon>
        <taxon>Apostasia</taxon>
    </lineage>
</organism>
<dbReference type="InterPro" id="IPR032675">
    <property type="entry name" value="LRR_dom_sf"/>
</dbReference>
<dbReference type="Pfam" id="PF12937">
    <property type="entry name" value="F-box-like"/>
    <property type="match status" value="1"/>
</dbReference>
<dbReference type="InterPro" id="IPR036047">
    <property type="entry name" value="F-box-like_dom_sf"/>
</dbReference>
<dbReference type="STRING" id="1088818.A0A2I0AIV7"/>
<dbReference type="PANTHER" id="PTHR13382">
    <property type="entry name" value="MITOCHONDRIAL ATP SYNTHASE COUPLING FACTOR B"/>
    <property type="match status" value="1"/>
</dbReference>
<dbReference type="SUPFAM" id="SSF52047">
    <property type="entry name" value="RNI-like"/>
    <property type="match status" value="1"/>
</dbReference>
<feature type="domain" description="F-box" evidence="1">
    <location>
        <begin position="174"/>
        <end position="208"/>
    </location>
</feature>
<dbReference type="OrthoDB" id="10044893at2759"/>
<gene>
    <name evidence="2" type="primary">SKIP14</name>
    <name evidence="2" type="ORF">AXF42_Ash006706</name>
</gene>
<sequence length="421" mass="46540">MMRERGIEGFRLHDWMNREINGSFGCGGCARDGERVESICPNDPINLLPADPFEMNLRSSTPEIDFGTTISAAIAGWIGAGSNDYEVDGGDLLAGFSYYWNTTVWSSHETHLSSVSSIVDFYSDGLLGLALDDTGNGSFDSTVNAEEVSTSCMEEDIDPVCVAGSLHEGLLLSLGYLGLQDLLSVERVCRSLRVAVQHDTLLWRCVHIDSPLSEKITDDVLYRLTQRAQGSLQCLSLLRCSRITDDGLKRVLDSNLSLKKLSIPGCLRLTVDGLVNNLKALKLSGMAGIKTLKLGRLFSVSREHFEELRSLVGAEELHPPKVRKLQFFHHRTSSSACEDDRAIDIEICPICGKCKLVFDCPSESCQKKGPEFCRACDTCISRCIQCGRCVNNCTYMETFCLEYLCSGCWKNPSQNQDIILN</sequence>
<evidence type="ECO:0000313" key="2">
    <source>
        <dbReference type="EMBL" id="PKA55504.1"/>
    </source>
</evidence>
<keyword evidence="3" id="KW-1185">Reference proteome</keyword>
<evidence type="ECO:0000259" key="1">
    <source>
        <dbReference type="Pfam" id="PF12937"/>
    </source>
</evidence>
<dbReference type="InterPro" id="IPR050648">
    <property type="entry name" value="F-box_LRR-repeat"/>
</dbReference>
<evidence type="ECO:0000313" key="3">
    <source>
        <dbReference type="Proteomes" id="UP000236161"/>
    </source>
</evidence>
<dbReference type="SUPFAM" id="SSF81383">
    <property type="entry name" value="F-box domain"/>
    <property type="match status" value="1"/>
</dbReference>
<dbReference type="GO" id="GO:0005737">
    <property type="term" value="C:cytoplasm"/>
    <property type="evidence" value="ECO:0007669"/>
    <property type="project" value="TreeGrafter"/>
</dbReference>